<dbReference type="InterPro" id="IPR025714">
    <property type="entry name" value="Methyltranfer_dom"/>
</dbReference>
<dbReference type="PANTHER" id="PTHR43464:SF91">
    <property type="entry name" value="SLL0487 PROTEIN"/>
    <property type="match status" value="1"/>
</dbReference>
<dbReference type="Pfam" id="PF13847">
    <property type="entry name" value="Methyltransf_31"/>
    <property type="match status" value="1"/>
</dbReference>
<keyword evidence="2" id="KW-0808">Transferase</keyword>
<dbReference type="PANTHER" id="PTHR43464">
    <property type="entry name" value="METHYLTRANSFERASE"/>
    <property type="match status" value="1"/>
</dbReference>
<dbReference type="KEGG" id="glj:GKIL_3531"/>
<reference evidence="2 3" key="1">
    <citation type="journal article" date="2013" name="PLoS ONE">
        <title>Cultivation and Complete Genome Sequencing of Gloeobacter kilaueensis sp. nov., from a Lava Cave in Kilauea Caldera, Hawai'i.</title>
        <authorList>
            <person name="Saw J.H."/>
            <person name="Schatz M."/>
            <person name="Brown M.V."/>
            <person name="Kunkel D.D."/>
            <person name="Foster J.S."/>
            <person name="Shick H."/>
            <person name="Christensen S."/>
            <person name="Hou S."/>
            <person name="Wan X."/>
            <person name="Donachie S.P."/>
        </authorList>
    </citation>
    <scope>NUCLEOTIDE SEQUENCE [LARGE SCALE GENOMIC DNA]</scope>
    <source>
        <strain evidence="3">JS</strain>
    </source>
</reference>
<dbReference type="PATRIC" id="fig|1183438.3.peg.3468"/>
<dbReference type="Proteomes" id="UP000017396">
    <property type="component" value="Chromosome"/>
</dbReference>
<keyword evidence="3" id="KW-1185">Reference proteome</keyword>
<organism evidence="2 3">
    <name type="scientific">Gloeobacter kilaueensis (strain ATCC BAA-2537 / CCAP 1431/1 / ULC 316 / JS1)</name>
    <dbReference type="NCBI Taxonomy" id="1183438"/>
    <lineage>
        <taxon>Bacteria</taxon>
        <taxon>Bacillati</taxon>
        <taxon>Cyanobacteriota</taxon>
        <taxon>Cyanophyceae</taxon>
        <taxon>Gloeobacterales</taxon>
        <taxon>Gloeobacteraceae</taxon>
        <taxon>Gloeobacter</taxon>
    </lineage>
</organism>
<dbReference type="GO" id="GO:0032259">
    <property type="term" value="P:methylation"/>
    <property type="evidence" value="ECO:0007669"/>
    <property type="project" value="UniProtKB-KW"/>
</dbReference>
<dbReference type="InterPro" id="IPR029063">
    <property type="entry name" value="SAM-dependent_MTases_sf"/>
</dbReference>
<keyword evidence="2" id="KW-0489">Methyltransferase</keyword>
<evidence type="ECO:0000259" key="1">
    <source>
        <dbReference type="Pfam" id="PF13847"/>
    </source>
</evidence>
<protein>
    <submittedName>
        <fullName evidence="2">Arsenite S-adenosylmethyltransferase</fullName>
    </submittedName>
</protein>
<dbReference type="OrthoDB" id="649979at2"/>
<name>U5QLB0_GLOK1</name>
<dbReference type="GO" id="GO:0008168">
    <property type="term" value="F:methyltransferase activity"/>
    <property type="evidence" value="ECO:0007669"/>
    <property type="project" value="UniProtKB-KW"/>
</dbReference>
<dbReference type="Gene3D" id="3.40.50.150">
    <property type="entry name" value="Vaccinia Virus protein VP39"/>
    <property type="match status" value="1"/>
</dbReference>
<dbReference type="STRING" id="1183438.GKIL_3531"/>
<accession>U5QLB0</accession>
<evidence type="ECO:0000313" key="2">
    <source>
        <dbReference type="EMBL" id="AGY59777.1"/>
    </source>
</evidence>
<dbReference type="HOGENOM" id="CLU_622297_0_0_3"/>
<dbReference type="eggNOG" id="COG2227">
    <property type="taxonomic scope" value="Bacteria"/>
</dbReference>
<sequence>MNSDDDALRRQYDALPYPNVPFERTCRDDPNALYVHSLMTAFYLYDRRIADPAGMIILDAGCGSGFKSQALAEANPGARIVGVDFSAESIAVARRRIAHHGIAGVEFHHLAIADLPELGLRFDYINCDEVLYLVPDPAGVLNGLKAVLKPGGILRGNLHSLLARAPFFRAQEAFRLLGIEQPGPREVNQIHAIMERLGENTYLKVGAWQPYWRQQEDFEWYVLNFLLQGDKGFTTVDLFELLAGAELELLGMTNGGDWDLTLLFDLSQPLPEVVAQILHNGDARTKLRLYELIQGNHRLLDFWCVPKNAALSKPPLFAGWTNDDYRSASIRLHPQLCTPRLKAALIESIEAHRPFDLNLDLNYPRRSSSILFQPEIAACLLPLWDSPQPLMPFIVEWLNLAGGEQESGVIGAIIKTIAECEQFAYFMVEK</sequence>
<gene>
    <name evidence="2" type="primary">ubiG</name>
    <name evidence="2" type="ORF">GKIL_3531</name>
</gene>
<dbReference type="CDD" id="cd02440">
    <property type="entry name" value="AdoMet_MTases"/>
    <property type="match status" value="1"/>
</dbReference>
<feature type="domain" description="Methyltransferase" evidence="1">
    <location>
        <begin position="53"/>
        <end position="162"/>
    </location>
</feature>
<dbReference type="EMBL" id="CP003587">
    <property type="protein sequence ID" value="AGY59777.1"/>
    <property type="molecule type" value="Genomic_DNA"/>
</dbReference>
<dbReference type="RefSeq" id="WP_023175081.1">
    <property type="nucleotide sequence ID" value="NC_022600.1"/>
</dbReference>
<dbReference type="AlphaFoldDB" id="U5QLB0"/>
<evidence type="ECO:0000313" key="3">
    <source>
        <dbReference type="Proteomes" id="UP000017396"/>
    </source>
</evidence>
<proteinExistence type="predicted"/>
<dbReference type="SUPFAM" id="SSF53335">
    <property type="entry name" value="S-adenosyl-L-methionine-dependent methyltransferases"/>
    <property type="match status" value="1"/>
</dbReference>